<keyword evidence="4" id="KW-1185">Reference proteome</keyword>
<dbReference type="Proteomes" id="UP001230504">
    <property type="component" value="Unassembled WGS sequence"/>
</dbReference>
<evidence type="ECO:0000313" key="4">
    <source>
        <dbReference type="Proteomes" id="UP001230504"/>
    </source>
</evidence>
<name>A0AAD8QCH4_9PEZI</name>
<keyword evidence="2" id="KW-0812">Transmembrane</keyword>
<dbReference type="EMBL" id="JAHLJV010000002">
    <property type="protein sequence ID" value="KAK1599486.1"/>
    <property type="molecule type" value="Genomic_DNA"/>
</dbReference>
<proteinExistence type="predicted"/>
<dbReference type="GeneID" id="85435205"/>
<feature type="compositionally biased region" description="Basic residues" evidence="1">
    <location>
        <begin position="143"/>
        <end position="167"/>
    </location>
</feature>
<comment type="caution">
    <text evidence="3">The sequence shown here is derived from an EMBL/GenBank/DDBJ whole genome shotgun (WGS) entry which is preliminary data.</text>
</comment>
<accession>A0AAD8QCH4</accession>
<feature type="transmembrane region" description="Helical" evidence="2">
    <location>
        <begin position="45"/>
        <end position="65"/>
    </location>
</feature>
<sequence length="167" mass="19073">MNHPSHYGTHHCPVRIRRQDLNKVCCCFTAQLLEPRLPCSSDPSGFRLVIVVVVAVSSTAMYIRYAMPFGPKDKMHNSQFIRCRYPNHGVTLQSRPIPYLEIPPFVQLDPAIAGTAANPLFGHLDSRFSITIPSPGLDNKEQVKKKKKKKKKTKKTKKRVWIKGKHW</sequence>
<keyword evidence="2" id="KW-1133">Transmembrane helix</keyword>
<dbReference type="AlphaFoldDB" id="A0AAD8QCH4"/>
<protein>
    <submittedName>
        <fullName evidence="3">Uncharacterized protein</fullName>
    </submittedName>
</protein>
<organism evidence="3 4">
    <name type="scientific">Colletotrichum navitas</name>
    <dbReference type="NCBI Taxonomy" id="681940"/>
    <lineage>
        <taxon>Eukaryota</taxon>
        <taxon>Fungi</taxon>
        <taxon>Dikarya</taxon>
        <taxon>Ascomycota</taxon>
        <taxon>Pezizomycotina</taxon>
        <taxon>Sordariomycetes</taxon>
        <taxon>Hypocreomycetidae</taxon>
        <taxon>Glomerellales</taxon>
        <taxon>Glomerellaceae</taxon>
        <taxon>Colletotrichum</taxon>
        <taxon>Colletotrichum graminicola species complex</taxon>
    </lineage>
</organism>
<reference evidence="3" key="1">
    <citation type="submission" date="2021-06" db="EMBL/GenBank/DDBJ databases">
        <title>Comparative genomics, transcriptomics and evolutionary studies reveal genomic signatures of adaptation to plant cell wall in hemibiotrophic fungi.</title>
        <authorList>
            <consortium name="DOE Joint Genome Institute"/>
            <person name="Baroncelli R."/>
            <person name="Diaz J.F."/>
            <person name="Benocci T."/>
            <person name="Peng M."/>
            <person name="Battaglia E."/>
            <person name="Haridas S."/>
            <person name="Andreopoulos W."/>
            <person name="Labutti K."/>
            <person name="Pangilinan J."/>
            <person name="Floch G.L."/>
            <person name="Makela M.R."/>
            <person name="Henrissat B."/>
            <person name="Grigoriev I.V."/>
            <person name="Crouch J.A."/>
            <person name="De Vries R.P."/>
            <person name="Sukno S.A."/>
            <person name="Thon M.R."/>
        </authorList>
    </citation>
    <scope>NUCLEOTIDE SEQUENCE</scope>
    <source>
        <strain evidence="3">CBS 125086</strain>
    </source>
</reference>
<evidence type="ECO:0000256" key="2">
    <source>
        <dbReference type="SAM" id="Phobius"/>
    </source>
</evidence>
<evidence type="ECO:0000313" key="3">
    <source>
        <dbReference type="EMBL" id="KAK1599486.1"/>
    </source>
</evidence>
<gene>
    <name evidence="3" type="ORF">LY79DRAFT_142179</name>
</gene>
<keyword evidence="2" id="KW-0472">Membrane</keyword>
<dbReference type="RefSeq" id="XP_060420075.1">
    <property type="nucleotide sequence ID" value="XM_060550965.1"/>
</dbReference>
<feature type="region of interest" description="Disordered" evidence="1">
    <location>
        <begin position="135"/>
        <end position="167"/>
    </location>
</feature>
<evidence type="ECO:0000256" key="1">
    <source>
        <dbReference type="SAM" id="MobiDB-lite"/>
    </source>
</evidence>